<dbReference type="SUPFAM" id="SSF82689">
    <property type="entry name" value="Mechanosensitive channel protein MscS (YggB), C-terminal domain"/>
    <property type="match status" value="1"/>
</dbReference>
<keyword evidence="7" id="KW-0175">Coiled coil</keyword>
<dbReference type="InterPro" id="IPR011014">
    <property type="entry name" value="MscS_channel_TM-2"/>
</dbReference>
<dbReference type="InterPro" id="IPR049278">
    <property type="entry name" value="MS_channel_C"/>
</dbReference>
<organism evidence="11 12">
    <name type="scientific">Candidatus Endonucleibacter bathymodioli</name>
    <dbReference type="NCBI Taxonomy" id="539814"/>
    <lineage>
        <taxon>Bacteria</taxon>
        <taxon>Pseudomonadati</taxon>
        <taxon>Pseudomonadota</taxon>
        <taxon>Gammaproteobacteria</taxon>
        <taxon>Oceanospirillales</taxon>
        <taxon>Endozoicomonadaceae</taxon>
        <taxon>Candidatus Endonucleibacter</taxon>
    </lineage>
</organism>
<evidence type="ECO:0000256" key="2">
    <source>
        <dbReference type="ARBA" id="ARBA00008017"/>
    </source>
</evidence>
<dbReference type="Pfam" id="PF21082">
    <property type="entry name" value="MS_channel_3rd"/>
    <property type="match status" value="1"/>
</dbReference>
<feature type="transmembrane region" description="Helical" evidence="8">
    <location>
        <begin position="380"/>
        <end position="397"/>
    </location>
</feature>
<name>A0AA90NQ95_9GAMM</name>
<evidence type="ECO:0000256" key="6">
    <source>
        <dbReference type="ARBA" id="ARBA00023136"/>
    </source>
</evidence>
<dbReference type="GO" id="GO:0005886">
    <property type="term" value="C:plasma membrane"/>
    <property type="evidence" value="ECO:0007669"/>
    <property type="project" value="UniProtKB-SubCell"/>
</dbReference>
<sequence>MGFIVFIFSPSTMANQALLQEAYRELQQLLKPADTSPSPDFGSEQVIDQTTLDEQNAKIEKKIISLKQRLSEARSHNTVDTSRLKLGEAKRMLIDQKRQLLSWQNNKVLSQEASIKLNRKRLSCLEEISYYKSTGPTSGSSSKQKNCEQLLTSISLKIRFAEQFQLLASQQAASLIVSTLALAKRINMLSGMRDTDNQDESYPDISYAKELKNRLSQARTDLVQLQDLHYEVEYQLDQLDNAALLYQVLERQKKRIYGLSESLTPQAIRQELKLNRYLLFDEKAELKSLPSVETTEQLRKANDSLEQLEELIRQADELQKREGELKNLQQKLKTLLEQRQLWMKSASSLDWDGWLSLVENLLEQIPVFFQHAKKILYEEWWWLLFLIPALIFYRMTDKINKERLSALDKPSDLTLVKSIWIVGMLFFRPIPFLLILFLGLRSILDSDDISHYYVLLLSTFAWLVLLDATKESGFFEKYLKQNTKTLPWSRSLACASIFALWITGFTFHWYGNPLDNRLGQISLLLSSFWQLWLCYLWKTQFSLSDWRGISLRICTILLFCVIFFASWQGYIQVAWLLFSHLQSLILTGGFLFFGYLLACQWVSIRTNQLIIQQAMRMRQNQSKQPTTKQAITTSRSSVKEFENQGRVMLSLFFTALSLVLVGFIWQNVSPILTIVAKTHIFTVSAGQTALTLALGSIIGCFAILFVTWLIGRNLPGLLQILLPTSFQNRPGYSYNIHRISTYFIWATGIVLALSQMGMPWEKLQWAILAISVGAGVGLQDIVANFFSGLIILVERPFRIGDTITVGDIDGTVCRISVRATVIEGFDRKELVIPNRILVSGQITNWSLSSPILRIQLWYSLEHGSDNDLIYQLLQQAADESQKVLKSPPPEIYFVEYTEQAERYEIRLFVNHVDDRFPAKNQVNRKVKVLFAENGIKVSRLKYAINIEKKA</sequence>
<evidence type="ECO:0000259" key="10">
    <source>
        <dbReference type="Pfam" id="PF21082"/>
    </source>
</evidence>
<evidence type="ECO:0000256" key="1">
    <source>
        <dbReference type="ARBA" id="ARBA00004651"/>
    </source>
</evidence>
<comment type="caution">
    <text evidence="11">The sequence shown here is derived from an EMBL/GenBank/DDBJ whole genome shotgun (WGS) entry which is preliminary data.</text>
</comment>
<dbReference type="InterPro" id="IPR011066">
    <property type="entry name" value="MscS_channel_C_sf"/>
</dbReference>
<dbReference type="Gene3D" id="1.10.287.1260">
    <property type="match status" value="1"/>
</dbReference>
<dbReference type="AlphaFoldDB" id="A0AA90NQ95"/>
<dbReference type="InterPro" id="IPR010920">
    <property type="entry name" value="LSM_dom_sf"/>
</dbReference>
<feature type="domain" description="Mechanosensitive ion channel MscS" evidence="9">
    <location>
        <begin position="780"/>
        <end position="846"/>
    </location>
</feature>
<feature type="transmembrane region" description="Helical" evidence="8">
    <location>
        <begin position="765"/>
        <end position="793"/>
    </location>
</feature>
<dbReference type="InterPro" id="IPR052702">
    <property type="entry name" value="MscS-like_channel"/>
</dbReference>
<comment type="similarity">
    <text evidence="2">Belongs to the MscS (TC 1.A.23) family.</text>
</comment>
<keyword evidence="3" id="KW-1003">Cell membrane</keyword>
<keyword evidence="12" id="KW-1185">Reference proteome</keyword>
<feature type="transmembrane region" description="Helical" evidence="8">
    <location>
        <begin position="573"/>
        <end position="598"/>
    </location>
</feature>
<evidence type="ECO:0000256" key="3">
    <source>
        <dbReference type="ARBA" id="ARBA00022475"/>
    </source>
</evidence>
<dbReference type="PANTHER" id="PTHR30347">
    <property type="entry name" value="POTASSIUM CHANNEL RELATED"/>
    <property type="match status" value="1"/>
</dbReference>
<dbReference type="Pfam" id="PF00924">
    <property type="entry name" value="MS_channel_2nd"/>
    <property type="match status" value="1"/>
</dbReference>
<dbReference type="GO" id="GO:0008381">
    <property type="term" value="F:mechanosensitive monoatomic ion channel activity"/>
    <property type="evidence" value="ECO:0007669"/>
    <property type="project" value="UniProtKB-ARBA"/>
</dbReference>
<reference evidence="11 12" key="1">
    <citation type="journal article" date="2023" name="bioRxiv">
        <title>An intranuclear bacterial parasite of deep-sea mussels expresses apoptosis inhibitors acquired from its host.</title>
        <authorList>
            <person name="Gonzalez Porras M.A."/>
            <person name="Assie A."/>
            <person name="Tietjen M."/>
            <person name="Violette M."/>
            <person name="Kleiner M."/>
            <person name="Gruber-Vodicka H."/>
            <person name="Dubilier N."/>
            <person name="Leisch N."/>
        </authorList>
    </citation>
    <scope>NUCLEOTIDE SEQUENCE [LARGE SCALE GENOMIC DNA]</scope>
    <source>
        <strain evidence="11">IAP13</strain>
    </source>
</reference>
<evidence type="ECO:0000256" key="8">
    <source>
        <dbReference type="SAM" id="Phobius"/>
    </source>
</evidence>
<feature type="transmembrane region" description="Helical" evidence="8">
    <location>
        <begin position="418"/>
        <end position="440"/>
    </location>
</feature>
<feature type="transmembrane region" description="Helical" evidence="8">
    <location>
        <begin position="517"/>
        <end position="537"/>
    </location>
</feature>
<evidence type="ECO:0000259" key="9">
    <source>
        <dbReference type="Pfam" id="PF00924"/>
    </source>
</evidence>
<dbReference type="Proteomes" id="UP001178148">
    <property type="component" value="Unassembled WGS sequence"/>
</dbReference>
<feature type="transmembrane region" description="Helical" evidence="8">
    <location>
        <begin position="549"/>
        <end position="567"/>
    </location>
</feature>
<protein>
    <submittedName>
        <fullName evidence="11">Mechanosensitive ion channel</fullName>
    </submittedName>
</protein>
<dbReference type="Gene3D" id="3.30.70.100">
    <property type="match status" value="1"/>
</dbReference>
<evidence type="ECO:0000313" key="12">
    <source>
        <dbReference type="Proteomes" id="UP001178148"/>
    </source>
</evidence>
<dbReference type="PROSITE" id="PS01246">
    <property type="entry name" value="UPF0003"/>
    <property type="match status" value="1"/>
</dbReference>
<feature type="transmembrane region" description="Helical" evidence="8">
    <location>
        <begin position="647"/>
        <end position="668"/>
    </location>
</feature>
<feature type="transmembrane region" description="Helical" evidence="8">
    <location>
        <begin position="732"/>
        <end position="753"/>
    </location>
</feature>
<dbReference type="Gene3D" id="2.30.30.60">
    <property type="match status" value="1"/>
</dbReference>
<gene>
    <name evidence="11" type="ORF">QS748_04875</name>
</gene>
<accession>A0AA90NQ95</accession>
<evidence type="ECO:0000256" key="5">
    <source>
        <dbReference type="ARBA" id="ARBA00022989"/>
    </source>
</evidence>
<keyword evidence="5 8" id="KW-1133">Transmembrane helix</keyword>
<keyword evidence="4 8" id="KW-0812">Transmembrane</keyword>
<dbReference type="SUPFAM" id="SSF50182">
    <property type="entry name" value="Sm-like ribonucleoproteins"/>
    <property type="match status" value="1"/>
</dbReference>
<feature type="transmembrane region" description="Helical" evidence="8">
    <location>
        <begin position="452"/>
        <end position="469"/>
    </location>
</feature>
<comment type="subcellular location">
    <subcellularLocation>
        <location evidence="1">Cell membrane</location>
        <topology evidence="1">Multi-pass membrane protein</topology>
    </subcellularLocation>
</comment>
<proteinExistence type="inferred from homology"/>
<dbReference type="EMBL" id="JASXSV010000005">
    <property type="protein sequence ID" value="MDP0588544.1"/>
    <property type="molecule type" value="Genomic_DNA"/>
</dbReference>
<dbReference type="PANTHER" id="PTHR30347:SF1">
    <property type="entry name" value="MECHANOSENSITIVE CHANNEL MSCK"/>
    <property type="match status" value="1"/>
</dbReference>
<dbReference type="InterPro" id="IPR006685">
    <property type="entry name" value="MscS_channel_2nd"/>
</dbReference>
<evidence type="ECO:0000256" key="4">
    <source>
        <dbReference type="ARBA" id="ARBA00022692"/>
    </source>
</evidence>
<keyword evidence="6 8" id="KW-0472">Membrane</keyword>
<feature type="domain" description="Mechanosensitive ion channel MscS C-terminal" evidence="10">
    <location>
        <begin position="861"/>
        <end position="936"/>
    </location>
</feature>
<evidence type="ECO:0000256" key="7">
    <source>
        <dbReference type="SAM" id="Coils"/>
    </source>
</evidence>
<evidence type="ECO:0000313" key="11">
    <source>
        <dbReference type="EMBL" id="MDP0588544.1"/>
    </source>
</evidence>
<feature type="transmembrane region" description="Helical" evidence="8">
    <location>
        <begin position="490"/>
        <end position="511"/>
    </location>
</feature>
<feature type="transmembrane region" description="Helical" evidence="8">
    <location>
        <begin position="688"/>
        <end position="711"/>
    </location>
</feature>
<dbReference type="InterPro" id="IPR006686">
    <property type="entry name" value="MscS_channel_CS"/>
</dbReference>
<feature type="coiled-coil region" evidence="7">
    <location>
        <begin position="291"/>
        <end position="345"/>
    </location>
</feature>
<dbReference type="InterPro" id="IPR023408">
    <property type="entry name" value="MscS_beta-dom_sf"/>
</dbReference>
<dbReference type="SUPFAM" id="SSF82861">
    <property type="entry name" value="Mechanosensitive channel protein MscS (YggB), transmembrane region"/>
    <property type="match status" value="1"/>
</dbReference>